<gene>
    <name evidence="8" type="ORF">T190115A13A_90158</name>
</gene>
<evidence type="ECO:0000256" key="2">
    <source>
        <dbReference type="ARBA" id="ARBA00022448"/>
    </source>
</evidence>
<dbReference type="Proteomes" id="UP001497602">
    <property type="component" value="Unassembled WGS sequence"/>
</dbReference>
<dbReference type="InterPro" id="IPR034294">
    <property type="entry name" value="Aquaporin_transptr"/>
</dbReference>
<organism evidence="8 9">
    <name type="scientific">Tenacibaculum vairaonense</name>
    <dbReference type="NCBI Taxonomy" id="3137860"/>
    <lineage>
        <taxon>Bacteria</taxon>
        <taxon>Pseudomonadati</taxon>
        <taxon>Bacteroidota</taxon>
        <taxon>Flavobacteriia</taxon>
        <taxon>Flavobacteriales</taxon>
        <taxon>Flavobacteriaceae</taxon>
        <taxon>Tenacibaculum</taxon>
    </lineage>
</organism>
<evidence type="ECO:0000256" key="7">
    <source>
        <dbReference type="SAM" id="Phobius"/>
    </source>
</evidence>
<evidence type="ECO:0000256" key="1">
    <source>
        <dbReference type="ARBA" id="ARBA00004141"/>
    </source>
</evidence>
<dbReference type="PANTHER" id="PTHR45724:SF27">
    <property type="entry name" value="AQUAPORIN NIP2-1-RELATED"/>
    <property type="match status" value="1"/>
</dbReference>
<dbReference type="InterPro" id="IPR000425">
    <property type="entry name" value="MIP"/>
</dbReference>
<feature type="transmembrane region" description="Helical" evidence="7">
    <location>
        <begin position="187"/>
        <end position="206"/>
    </location>
</feature>
<dbReference type="PRINTS" id="PR00783">
    <property type="entry name" value="MINTRINSICP"/>
</dbReference>
<keyword evidence="9" id="KW-1185">Reference proteome</keyword>
<feature type="transmembrane region" description="Helical" evidence="7">
    <location>
        <begin position="33"/>
        <end position="53"/>
    </location>
</feature>
<accession>A0ABP1FL66</accession>
<dbReference type="Gene3D" id="1.20.1080.10">
    <property type="entry name" value="Glycerol uptake facilitator protein"/>
    <property type="match status" value="1"/>
</dbReference>
<dbReference type="InterPro" id="IPR023271">
    <property type="entry name" value="Aquaporin-like"/>
</dbReference>
<keyword evidence="5 7" id="KW-0472">Membrane</keyword>
<keyword evidence="3 6" id="KW-0812">Transmembrane</keyword>
<evidence type="ECO:0000256" key="3">
    <source>
        <dbReference type="ARBA" id="ARBA00022692"/>
    </source>
</evidence>
<evidence type="ECO:0000256" key="5">
    <source>
        <dbReference type="ARBA" id="ARBA00023136"/>
    </source>
</evidence>
<feature type="transmembrane region" description="Helical" evidence="7">
    <location>
        <begin position="116"/>
        <end position="137"/>
    </location>
</feature>
<protein>
    <submittedName>
        <fullName evidence="8">Aquaporin Z</fullName>
    </submittedName>
</protein>
<comment type="similarity">
    <text evidence="6">Belongs to the MIP/aquaporin (TC 1.A.8) family.</text>
</comment>
<keyword evidence="4 7" id="KW-1133">Transmembrane helix</keyword>
<evidence type="ECO:0000256" key="4">
    <source>
        <dbReference type="ARBA" id="ARBA00022989"/>
    </source>
</evidence>
<feature type="transmembrane region" description="Helical" evidence="7">
    <location>
        <begin position="149"/>
        <end position="167"/>
    </location>
</feature>
<dbReference type="EMBL" id="CAXJRC010000046">
    <property type="protein sequence ID" value="CAL2108812.1"/>
    <property type="molecule type" value="Genomic_DNA"/>
</dbReference>
<proteinExistence type="inferred from homology"/>
<comment type="caution">
    <text evidence="8">The sequence shown here is derived from an EMBL/GenBank/DDBJ whole genome shotgun (WGS) entry which is preliminary data.</text>
</comment>
<feature type="transmembrane region" description="Helical" evidence="7">
    <location>
        <begin position="7"/>
        <end position="27"/>
    </location>
</feature>
<sequence>MKKYIAEFIGTFLLIFCGTGAIIVNQYSNDSLGLLGIALTFGITVCTMIYVFGNISGTHINPSVTIALALGKLTSKKEAFFYILSQMFGAISASFLLQILFPKTSTLGNTIPVENLYQAFIMECLLTFLLMLTILAVNTKKELATNSGLIIGTVIIGIILLAGPISGGSFNPARSIAPAIVSRNYSALWIYIIAPTLGAIMGMFSWKSLHKTT</sequence>
<dbReference type="PROSITE" id="PS00221">
    <property type="entry name" value="MIP"/>
    <property type="match status" value="1"/>
</dbReference>
<dbReference type="SUPFAM" id="SSF81338">
    <property type="entry name" value="Aquaporin-like"/>
    <property type="match status" value="1"/>
</dbReference>
<evidence type="ECO:0000313" key="8">
    <source>
        <dbReference type="EMBL" id="CAL2108812.1"/>
    </source>
</evidence>
<feature type="transmembrane region" description="Helical" evidence="7">
    <location>
        <begin position="79"/>
        <end position="101"/>
    </location>
</feature>
<comment type="subcellular location">
    <subcellularLocation>
        <location evidence="1">Membrane</location>
        <topology evidence="1">Multi-pass membrane protein</topology>
    </subcellularLocation>
</comment>
<dbReference type="Pfam" id="PF00230">
    <property type="entry name" value="MIP"/>
    <property type="match status" value="1"/>
</dbReference>
<dbReference type="PANTHER" id="PTHR45724">
    <property type="entry name" value="AQUAPORIN NIP2-1"/>
    <property type="match status" value="1"/>
</dbReference>
<name>A0ABP1FL66_9FLAO</name>
<evidence type="ECO:0000313" key="9">
    <source>
        <dbReference type="Proteomes" id="UP001497602"/>
    </source>
</evidence>
<dbReference type="RefSeq" id="WP_348740413.1">
    <property type="nucleotide sequence ID" value="NZ_CAXJRC010000046.1"/>
</dbReference>
<keyword evidence="2 6" id="KW-0813">Transport</keyword>
<reference evidence="8 9" key="1">
    <citation type="submission" date="2024-05" db="EMBL/GenBank/DDBJ databases">
        <authorList>
            <person name="Duchaud E."/>
        </authorList>
    </citation>
    <scope>NUCLEOTIDE SEQUENCE [LARGE SCALE GENOMIC DNA]</scope>
    <source>
        <strain evidence="8">Ena-SAMPLE-TAB-13-05-2024-13:56:06:370-140305</strain>
    </source>
</reference>
<dbReference type="InterPro" id="IPR022357">
    <property type="entry name" value="MIP_CS"/>
</dbReference>
<evidence type="ECO:0000256" key="6">
    <source>
        <dbReference type="RuleBase" id="RU000477"/>
    </source>
</evidence>